<keyword evidence="5 7" id="KW-0472">Membrane</keyword>
<dbReference type="PANTHER" id="PTHR16172:SF41">
    <property type="entry name" value="MAJOR FACILITATOR SUPERFAMILY DOMAIN-CONTAINING PROTEIN 6-LIKE"/>
    <property type="match status" value="1"/>
</dbReference>
<dbReference type="Proteomes" id="UP000318582">
    <property type="component" value="Unassembled WGS sequence"/>
</dbReference>
<comment type="similarity">
    <text evidence="2">Belongs to the major facilitator superfamily. MFSD6 family.</text>
</comment>
<feature type="transmembrane region" description="Helical" evidence="7">
    <location>
        <begin position="279"/>
        <end position="302"/>
    </location>
</feature>
<evidence type="ECO:0000256" key="1">
    <source>
        <dbReference type="ARBA" id="ARBA00004141"/>
    </source>
</evidence>
<protein>
    <recommendedName>
        <fullName evidence="8">Major facilitator superfamily associated domain-containing protein</fullName>
    </recommendedName>
</protein>
<sequence>MTGKEIGLLLAVTPIIALVGNPVATAISDYVAAHKTYLLTTVGAAMGLTLLILFQPSFPILLAGVILVSFLRNPSFPILDALVLALLGEDRKDEYGRQRLWGSAACGVSTAIVGWMVDVTGKLEVIIWSHVAFLGAFWIALLWFPIKGVPQIREVTDDVEFSPVSTLVSADEEDQLSQPDHVKEEGEGFVCHDALGSADDQLEEEEDIFEGWQPLSGAPPSTRPDFPQVHPLSAEASPGSPDADANALSRANSFTSSRPSYDPIQGQPSYEHVVCDPTLFVFVIAVFVMSISVAVVDNFLYLFLADEMGGSTTFAGISKIFQVGLEVPTFYFSKQIMQRMSFGSMLLLAQFILVVRLCGYGLIPLGRSVWYALPSESLHGVYFGIMWTAAVRFADDRAPDAYKATAQGLLTSIYGGLGPAAGAYLGGWWWENTHGKMVKMEYAA</sequence>
<feature type="compositionally biased region" description="Polar residues" evidence="6">
    <location>
        <begin position="249"/>
        <end position="259"/>
    </location>
</feature>
<evidence type="ECO:0000313" key="10">
    <source>
        <dbReference type="Proteomes" id="UP000318582"/>
    </source>
</evidence>
<dbReference type="EMBL" id="QEAQ01000112">
    <property type="protein sequence ID" value="TPX55381.1"/>
    <property type="molecule type" value="Genomic_DNA"/>
</dbReference>
<feature type="transmembrane region" description="Helical" evidence="7">
    <location>
        <begin position="377"/>
        <end position="394"/>
    </location>
</feature>
<feature type="domain" description="Major facilitator superfamily associated" evidence="8">
    <location>
        <begin position="3"/>
        <end position="433"/>
    </location>
</feature>
<evidence type="ECO:0000256" key="4">
    <source>
        <dbReference type="ARBA" id="ARBA00022989"/>
    </source>
</evidence>
<organism evidence="9 10">
    <name type="scientific">Powellomyces hirtus</name>
    <dbReference type="NCBI Taxonomy" id="109895"/>
    <lineage>
        <taxon>Eukaryota</taxon>
        <taxon>Fungi</taxon>
        <taxon>Fungi incertae sedis</taxon>
        <taxon>Chytridiomycota</taxon>
        <taxon>Chytridiomycota incertae sedis</taxon>
        <taxon>Chytridiomycetes</taxon>
        <taxon>Spizellomycetales</taxon>
        <taxon>Powellomycetaceae</taxon>
        <taxon>Powellomyces</taxon>
    </lineage>
</organism>
<evidence type="ECO:0000256" key="6">
    <source>
        <dbReference type="SAM" id="MobiDB-lite"/>
    </source>
</evidence>
<dbReference type="Pfam" id="PF12832">
    <property type="entry name" value="MFS_1_like"/>
    <property type="match status" value="1"/>
</dbReference>
<dbReference type="Gene3D" id="1.20.1250.20">
    <property type="entry name" value="MFS general substrate transporter like domains"/>
    <property type="match status" value="2"/>
</dbReference>
<comment type="caution">
    <text evidence="9">The sequence shown here is derived from an EMBL/GenBank/DDBJ whole genome shotgun (WGS) entry which is preliminary data.</text>
</comment>
<keyword evidence="4 7" id="KW-1133">Transmembrane helix</keyword>
<proteinExistence type="inferred from homology"/>
<evidence type="ECO:0000256" key="5">
    <source>
        <dbReference type="ARBA" id="ARBA00023136"/>
    </source>
</evidence>
<comment type="subcellular location">
    <subcellularLocation>
        <location evidence="1">Membrane</location>
        <topology evidence="1">Multi-pass membrane protein</topology>
    </subcellularLocation>
</comment>
<dbReference type="InterPro" id="IPR051717">
    <property type="entry name" value="MFS_MFSD6"/>
</dbReference>
<keyword evidence="3 7" id="KW-0812">Transmembrane</keyword>
<feature type="transmembrane region" description="Helical" evidence="7">
    <location>
        <begin position="100"/>
        <end position="119"/>
    </location>
</feature>
<dbReference type="PANTHER" id="PTHR16172">
    <property type="entry name" value="MAJOR FACILITATOR SUPERFAMILY DOMAIN-CONTAINING PROTEIN 6-LIKE"/>
    <property type="match status" value="1"/>
</dbReference>
<evidence type="ECO:0000313" key="9">
    <source>
        <dbReference type="EMBL" id="TPX55381.1"/>
    </source>
</evidence>
<feature type="transmembrane region" description="Helical" evidence="7">
    <location>
        <begin position="60"/>
        <end position="88"/>
    </location>
</feature>
<evidence type="ECO:0000256" key="7">
    <source>
        <dbReference type="SAM" id="Phobius"/>
    </source>
</evidence>
<evidence type="ECO:0000259" key="8">
    <source>
        <dbReference type="Pfam" id="PF12832"/>
    </source>
</evidence>
<feature type="transmembrane region" description="Helical" evidence="7">
    <location>
        <begin position="345"/>
        <end position="365"/>
    </location>
</feature>
<name>A0A507DV80_9FUNG</name>
<feature type="transmembrane region" description="Helical" evidence="7">
    <location>
        <begin position="6"/>
        <end position="24"/>
    </location>
</feature>
<dbReference type="InterPro" id="IPR024989">
    <property type="entry name" value="MFS_assoc_dom"/>
</dbReference>
<feature type="transmembrane region" description="Helical" evidence="7">
    <location>
        <begin position="406"/>
        <end position="430"/>
    </location>
</feature>
<feature type="transmembrane region" description="Helical" evidence="7">
    <location>
        <begin position="125"/>
        <end position="144"/>
    </location>
</feature>
<dbReference type="GO" id="GO:0016020">
    <property type="term" value="C:membrane"/>
    <property type="evidence" value="ECO:0007669"/>
    <property type="project" value="UniProtKB-SubCell"/>
</dbReference>
<reference evidence="9 10" key="1">
    <citation type="journal article" date="2019" name="Sci. Rep.">
        <title>Comparative genomics of chytrid fungi reveal insights into the obligate biotrophic and pathogenic lifestyle of Synchytrium endobioticum.</title>
        <authorList>
            <person name="van de Vossenberg B.T.L.H."/>
            <person name="Warris S."/>
            <person name="Nguyen H.D.T."/>
            <person name="van Gent-Pelzer M.P.E."/>
            <person name="Joly D.L."/>
            <person name="van de Geest H.C."/>
            <person name="Bonants P.J.M."/>
            <person name="Smith D.S."/>
            <person name="Levesque C.A."/>
            <person name="van der Lee T.A.J."/>
        </authorList>
    </citation>
    <scope>NUCLEOTIDE SEQUENCE [LARGE SCALE GENOMIC DNA]</scope>
    <source>
        <strain evidence="9 10">CBS 809.83</strain>
    </source>
</reference>
<dbReference type="InterPro" id="IPR036259">
    <property type="entry name" value="MFS_trans_sf"/>
</dbReference>
<dbReference type="AlphaFoldDB" id="A0A507DV80"/>
<accession>A0A507DV80</accession>
<keyword evidence="10" id="KW-1185">Reference proteome</keyword>
<gene>
    <name evidence="9" type="ORF">PhCBS80983_g05367</name>
</gene>
<evidence type="ECO:0000256" key="3">
    <source>
        <dbReference type="ARBA" id="ARBA00022692"/>
    </source>
</evidence>
<feature type="region of interest" description="Disordered" evidence="6">
    <location>
        <begin position="212"/>
        <end position="261"/>
    </location>
</feature>
<dbReference type="SUPFAM" id="SSF103473">
    <property type="entry name" value="MFS general substrate transporter"/>
    <property type="match status" value="1"/>
</dbReference>
<evidence type="ECO:0000256" key="2">
    <source>
        <dbReference type="ARBA" id="ARBA00005241"/>
    </source>
</evidence>